<dbReference type="InterPro" id="IPR028098">
    <property type="entry name" value="Glyco_trans_4-like_N"/>
</dbReference>
<dbReference type="CDD" id="cd03825">
    <property type="entry name" value="GT4_WcaC-like"/>
    <property type="match status" value="1"/>
</dbReference>
<evidence type="ECO:0000259" key="2">
    <source>
        <dbReference type="Pfam" id="PF13439"/>
    </source>
</evidence>
<proteinExistence type="predicted"/>
<feature type="domain" description="Glycosyltransferase subfamily 4-like N-terminal" evidence="2">
    <location>
        <begin position="14"/>
        <end position="222"/>
    </location>
</feature>
<dbReference type="PANTHER" id="PTHR45947:SF3">
    <property type="entry name" value="SULFOQUINOVOSYL TRANSFERASE SQD2"/>
    <property type="match status" value="1"/>
</dbReference>
<accession>A0A6I4IFU6</accession>
<dbReference type="OrthoDB" id="9768685at2"/>
<dbReference type="AlphaFoldDB" id="A0A6I4IFU6"/>
<keyword evidence="4" id="KW-1185">Reference proteome</keyword>
<dbReference type="PANTHER" id="PTHR45947">
    <property type="entry name" value="SULFOQUINOVOSYL TRANSFERASE SQD2"/>
    <property type="match status" value="1"/>
</dbReference>
<comment type="caution">
    <text evidence="3">The sequence shown here is derived from an EMBL/GenBank/DDBJ whole genome shotgun (WGS) entry which is preliminary data.</text>
</comment>
<protein>
    <submittedName>
        <fullName evidence="3">Glycosyltransferase</fullName>
    </submittedName>
</protein>
<dbReference type="GO" id="GO:0016757">
    <property type="term" value="F:glycosyltransferase activity"/>
    <property type="evidence" value="ECO:0007669"/>
    <property type="project" value="InterPro"/>
</dbReference>
<dbReference type="RefSeq" id="WP_157542729.1">
    <property type="nucleotide sequence ID" value="NZ_WQLA01000006.1"/>
</dbReference>
<evidence type="ECO:0000313" key="4">
    <source>
        <dbReference type="Proteomes" id="UP000434850"/>
    </source>
</evidence>
<sequence length="430" mass="48387">MLKVVHINTYDGNGGAGRACLRLNRALLAEGIDSKVVVHYKFGKNPSILTFNSNIIQKAYTAATIIAERILAKRVLNPSKRTPFSFTWFGRSVINQPDVKAADVIHLHWINHSFLNPAHLAELAKLNKPIVWTFHDSNAFTGGCHVRYTCDHFLRECGHCPLLKNPDANDVSHKIWEQKNEAYKQLNINVVAPSSWMLDSVLKSSLMHNKPAVQIPNTLETDVFRPIDKAEAKRKLGLPEEKFIFLTGFMPSRKDLHKGASYLMESLELLKTRLGAKADNVELVVFGNRDAKNVPEFPFTTNFLGTINDDEKLANCYAAADVFLIPSLEDNLPYTVMESLSCGTPVVAFTTGGIPNMVEHGYNGYLAEYRSSESFADGMDWVIHHPDRNMLQQQSRQTVMEKFSEQVIAQKHLQLYNRVLGKTQEEGPHV</sequence>
<dbReference type="InterPro" id="IPR050194">
    <property type="entry name" value="Glycosyltransferase_grp1"/>
</dbReference>
<dbReference type="Gene3D" id="3.40.50.2000">
    <property type="entry name" value="Glycogen Phosphorylase B"/>
    <property type="match status" value="2"/>
</dbReference>
<dbReference type="Pfam" id="PF00534">
    <property type="entry name" value="Glycos_transf_1"/>
    <property type="match status" value="1"/>
</dbReference>
<gene>
    <name evidence="3" type="ORF">GO816_14865</name>
</gene>
<evidence type="ECO:0000313" key="3">
    <source>
        <dbReference type="EMBL" id="MVN92416.1"/>
    </source>
</evidence>
<keyword evidence="3" id="KW-0808">Transferase</keyword>
<dbReference type="Proteomes" id="UP000434850">
    <property type="component" value="Unassembled WGS sequence"/>
</dbReference>
<dbReference type="InterPro" id="IPR001296">
    <property type="entry name" value="Glyco_trans_1"/>
</dbReference>
<dbReference type="Pfam" id="PF13439">
    <property type="entry name" value="Glyco_transf_4"/>
    <property type="match status" value="1"/>
</dbReference>
<dbReference type="SUPFAM" id="SSF53756">
    <property type="entry name" value="UDP-Glycosyltransferase/glycogen phosphorylase"/>
    <property type="match status" value="1"/>
</dbReference>
<evidence type="ECO:0000259" key="1">
    <source>
        <dbReference type="Pfam" id="PF00534"/>
    </source>
</evidence>
<organism evidence="3 4">
    <name type="scientific">Mucilaginibacter aquatilis</name>
    <dbReference type="NCBI Taxonomy" id="1517760"/>
    <lineage>
        <taxon>Bacteria</taxon>
        <taxon>Pseudomonadati</taxon>
        <taxon>Bacteroidota</taxon>
        <taxon>Sphingobacteriia</taxon>
        <taxon>Sphingobacteriales</taxon>
        <taxon>Sphingobacteriaceae</taxon>
        <taxon>Mucilaginibacter</taxon>
    </lineage>
</organism>
<feature type="domain" description="Glycosyl transferase family 1" evidence="1">
    <location>
        <begin position="229"/>
        <end position="396"/>
    </location>
</feature>
<name>A0A6I4IFU6_9SPHI</name>
<reference evidence="3 4" key="1">
    <citation type="submission" date="2019-12" db="EMBL/GenBank/DDBJ databases">
        <title>Mucilaginibacter sp. HME9299 genome sequencing and assembly.</title>
        <authorList>
            <person name="Kang H."/>
            <person name="Kim H."/>
            <person name="Joh K."/>
        </authorList>
    </citation>
    <scope>NUCLEOTIDE SEQUENCE [LARGE SCALE GENOMIC DNA]</scope>
    <source>
        <strain evidence="3 4">HME9299</strain>
    </source>
</reference>
<dbReference type="EMBL" id="WQLA01000006">
    <property type="protein sequence ID" value="MVN92416.1"/>
    <property type="molecule type" value="Genomic_DNA"/>
</dbReference>